<comment type="caution">
    <text evidence="4">The sequence shown here is derived from an EMBL/GenBank/DDBJ whole genome shotgun (WGS) entry which is preliminary data.</text>
</comment>
<evidence type="ECO:0000313" key="4">
    <source>
        <dbReference type="EMBL" id="KAF8692214.1"/>
    </source>
</evidence>
<dbReference type="Pfam" id="PF00023">
    <property type="entry name" value="Ank"/>
    <property type="match status" value="1"/>
</dbReference>
<dbReference type="InterPro" id="IPR002110">
    <property type="entry name" value="Ankyrin_rpt"/>
</dbReference>
<dbReference type="InterPro" id="IPR036770">
    <property type="entry name" value="Ankyrin_rpt-contain_sf"/>
</dbReference>
<dbReference type="SUPFAM" id="SSF48452">
    <property type="entry name" value="TPR-like"/>
    <property type="match status" value="1"/>
</dbReference>
<feature type="compositionally biased region" description="Polar residues" evidence="3">
    <location>
        <begin position="397"/>
        <end position="415"/>
    </location>
</feature>
<feature type="repeat" description="ANK" evidence="1">
    <location>
        <begin position="41"/>
        <end position="63"/>
    </location>
</feature>
<proteinExistence type="predicted"/>
<dbReference type="OrthoDB" id="20872at2759"/>
<dbReference type="Gene3D" id="1.25.40.10">
    <property type="entry name" value="Tetratricopeptide repeat domain"/>
    <property type="match status" value="1"/>
</dbReference>
<gene>
    <name evidence="4" type="ORF">HU200_039817</name>
</gene>
<dbReference type="PROSITE" id="PS50297">
    <property type="entry name" value="ANK_REP_REGION"/>
    <property type="match status" value="4"/>
</dbReference>
<feature type="repeat" description="ANK" evidence="1">
    <location>
        <begin position="75"/>
        <end position="107"/>
    </location>
</feature>
<dbReference type="PANTHER" id="PTHR46224:SF57">
    <property type="entry name" value="ANKYRIN-LIKE PROTEIN"/>
    <property type="match status" value="1"/>
</dbReference>
<evidence type="ECO:0000313" key="5">
    <source>
        <dbReference type="Proteomes" id="UP000636709"/>
    </source>
</evidence>
<reference evidence="4" key="1">
    <citation type="submission" date="2020-07" db="EMBL/GenBank/DDBJ databases">
        <title>Genome sequence and genetic diversity analysis of an under-domesticated orphan crop, white fonio (Digitaria exilis).</title>
        <authorList>
            <person name="Bennetzen J.L."/>
            <person name="Chen S."/>
            <person name="Ma X."/>
            <person name="Wang X."/>
            <person name="Yssel A.E.J."/>
            <person name="Chaluvadi S.R."/>
            <person name="Johnson M."/>
            <person name="Gangashetty P."/>
            <person name="Hamidou F."/>
            <person name="Sanogo M.D."/>
            <person name="Zwaenepoel A."/>
            <person name="Wallace J."/>
            <person name="Van De Peer Y."/>
            <person name="Van Deynze A."/>
        </authorList>
    </citation>
    <scope>NUCLEOTIDE SEQUENCE</scope>
    <source>
        <tissue evidence="4">Leaves</tissue>
    </source>
</reference>
<feature type="repeat" description="ANK" evidence="1">
    <location>
        <begin position="196"/>
        <end position="228"/>
    </location>
</feature>
<keyword evidence="5" id="KW-1185">Reference proteome</keyword>
<organism evidence="4 5">
    <name type="scientific">Digitaria exilis</name>
    <dbReference type="NCBI Taxonomy" id="1010633"/>
    <lineage>
        <taxon>Eukaryota</taxon>
        <taxon>Viridiplantae</taxon>
        <taxon>Streptophyta</taxon>
        <taxon>Embryophyta</taxon>
        <taxon>Tracheophyta</taxon>
        <taxon>Spermatophyta</taxon>
        <taxon>Magnoliopsida</taxon>
        <taxon>Liliopsida</taxon>
        <taxon>Poales</taxon>
        <taxon>Poaceae</taxon>
        <taxon>PACMAD clade</taxon>
        <taxon>Panicoideae</taxon>
        <taxon>Panicodae</taxon>
        <taxon>Paniceae</taxon>
        <taxon>Anthephorinae</taxon>
        <taxon>Digitaria</taxon>
    </lineage>
</organism>
<evidence type="ECO:0000256" key="2">
    <source>
        <dbReference type="PROSITE-ProRule" id="PRU00339"/>
    </source>
</evidence>
<dbReference type="PRINTS" id="PR01415">
    <property type="entry name" value="ANKYRIN"/>
</dbReference>
<protein>
    <submittedName>
        <fullName evidence="4">Uncharacterized protein</fullName>
    </submittedName>
</protein>
<feature type="repeat" description="TPR" evidence="2">
    <location>
        <begin position="348"/>
        <end position="381"/>
    </location>
</feature>
<dbReference type="SUPFAM" id="SSF48403">
    <property type="entry name" value="Ankyrin repeat"/>
    <property type="match status" value="1"/>
</dbReference>
<dbReference type="AlphaFoldDB" id="A0A835B782"/>
<dbReference type="PROSITE" id="PS50005">
    <property type="entry name" value="TPR"/>
    <property type="match status" value="1"/>
</dbReference>
<feature type="repeat" description="ANK" evidence="1">
    <location>
        <begin position="108"/>
        <end position="140"/>
    </location>
</feature>
<dbReference type="InterPro" id="IPR019734">
    <property type="entry name" value="TPR_rpt"/>
</dbReference>
<dbReference type="EMBL" id="JACEFO010001947">
    <property type="protein sequence ID" value="KAF8692214.1"/>
    <property type="molecule type" value="Genomic_DNA"/>
</dbReference>
<evidence type="ECO:0000256" key="1">
    <source>
        <dbReference type="PROSITE-ProRule" id="PRU00023"/>
    </source>
</evidence>
<keyword evidence="2" id="KW-0802">TPR repeat</keyword>
<feature type="region of interest" description="Disordered" evidence="3">
    <location>
        <begin position="395"/>
        <end position="415"/>
    </location>
</feature>
<accession>A0A835B782</accession>
<dbReference type="SMART" id="SM00028">
    <property type="entry name" value="TPR"/>
    <property type="match status" value="2"/>
</dbReference>
<dbReference type="InterPro" id="IPR011990">
    <property type="entry name" value="TPR-like_helical_dom_sf"/>
</dbReference>
<dbReference type="Gene3D" id="1.25.40.20">
    <property type="entry name" value="Ankyrin repeat-containing domain"/>
    <property type="match status" value="2"/>
</dbReference>
<dbReference type="PANTHER" id="PTHR46224">
    <property type="entry name" value="ANKYRIN REPEAT FAMILY PROTEIN"/>
    <property type="match status" value="1"/>
</dbReference>
<name>A0A835B782_9POAL</name>
<dbReference type="Proteomes" id="UP000636709">
    <property type="component" value="Unassembled WGS sequence"/>
</dbReference>
<dbReference type="Pfam" id="PF12796">
    <property type="entry name" value="Ank_2"/>
    <property type="match status" value="2"/>
</dbReference>
<dbReference type="PROSITE" id="PS50088">
    <property type="entry name" value="ANK_REPEAT"/>
    <property type="match status" value="4"/>
</dbReference>
<sequence length="415" mass="44721">MAATSKLSDYNVARRAAIDGDLRVLKAMAKEVNLREAKDSEGRSALHLAAGKGHLEVCRFLAEELGLDVNSTTPDGSSPLHFAGFRGDESVLRYLVGRGGDPGLPNSAGATPLCNAAHHGNCEAVRVLLSMGVVVDALSNRGTPLHLAAANGYDQAPNKVANFDFTPLVMACCGHSLKCMKLLVGAGADVNFVGGSGQSVLMTAVEFGFIDTVKFLVEAGADPNIAGEDGKIPIMFAAFHKQHELVEILFPLTRPTPSLPDWSIDGVIRGMEHIPFEPRITDPKSKGKEAFAKGDYLHAAELYGQAMEINPLDATLFTKRSLCWLRLRDGDMALSDAQHCKMLRPRWAKAWYREGAALSFFENHKEAVDAYTEALKLNPASKKIKNALRKAKACMKTSGSSREVTPESGSDISDE</sequence>
<keyword evidence="1" id="KW-0040">ANK repeat</keyword>
<evidence type="ECO:0000256" key="3">
    <source>
        <dbReference type="SAM" id="MobiDB-lite"/>
    </source>
</evidence>
<dbReference type="InterPro" id="IPR051616">
    <property type="entry name" value="Cul2-RING_E3_ligase_SR"/>
</dbReference>
<dbReference type="SMART" id="SM00248">
    <property type="entry name" value="ANK"/>
    <property type="match status" value="6"/>
</dbReference>